<evidence type="ECO:0000256" key="1">
    <source>
        <dbReference type="ARBA" id="ARBA00004141"/>
    </source>
</evidence>
<evidence type="ECO:0000313" key="6">
    <source>
        <dbReference type="EMBL" id="GFS27696.1"/>
    </source>
</evidence>
<keyword evidence="7" id="KW-1185">Reference proteome</keyword>
<feature type="transmembrane region" description="Helical" evidence="5">
    <location>
        <begin position="106"/>
        <end position="131"/>
    </location>
</feature>
<name>A0AAV4K4D5_9GAST</name>
<dbReference type="EMBL" id="BMAT01010554">
    <property type="protein sequence ID" value="GFS27696.1"/>
    <property type="molecule type" value="Genomic_DNA"/>
</dbReference>
<sequence length="266" mass="28657">MIPALWPSSKTLTQRSGGAWLHPRPSQTKDFKIGIKTANPPSVWQCGVGVKSSQPGVRIIVASYGRAAAVVTSLTLVGSLIACGVFLFLIAIVGLLGAAKHHQVLLFFYMIILFVLFLLQFSLACACLAVNGEQKDQLAEHGWANSANYTRADVQTEFDCCGFRDVNLPPKERLGHPNCLNSSQCCAGSNAACCTGLYPNSTTPGVAPDSCPCDTCFSKLQPIIYNAFSVTGGMGLFFSFTEIIGVWLALRYRNQKDPQANPNAFL</sequence>
<comment type="subcellular location">
    <subcellularLocation>
        <location evidence="1">Membrane</location>
        <topology evidence="1">Multi-pass membrane protein</topology>
    </subcellularLocation>
</comment>
<comment type="caution">
    <text evidence="6">The sequence shown here is derived from an EMBL/GenBank/DDBJ whole genome shotgun (WGS) entry which is preliminary data.</text>
</comment>
<dbReference type="PANTHER" id="PTHR19282">
    <property type="entry name" value="TETRASPANIN"/>
    <property type="match status" value="1"/>
</dbReference>
<dbReference type="PRINTS" id="PR00259">
    <property type="entry name" value="TMFOUR"/>
</dbReference>
<keyword evidence="2 5" id="KW-0812">Transmembrane</keyword>
<reference evidence="6 7" key="1">
    <citation type="journal article" date="2021" name="Elife">
        <title>Chloroplast acquisition without the gene transfer in kleptoplastic sea slugs, Plakobranchus ocellatus.</title>
        <authorList>
            <person name="Maeda T."/>
            <person name="Takahashi S."/>
            <person name="Yoshida T."/>
            <person name="Shimamura S."/>
            <person name="Takaki Y."/>
            <person name="Nagai Y."/>
            <person name="Toyoda A."/>
            <person name="Suzuki Y."/>
            <person name="Arimoto A."/>
            <person name="Ishii H."/>
            <person name="Satoh N."/>
            <person name="Nishiyama T."/>
            <person name="Hasebe M."/>
            <person name="Maruyama T."/>
            <person name="Minagawa J."/>
            <person name="Obokata J."/>
            <person name="Shigenobu S."/>
        </authorList>
    </citation>
    <scope>NUCLEOTIDE SEQUENCE [LARGE SCALE GENOMIC DNA]</scope>
</reference>
<accession>A0AAV4K4D5</accession>
<dbReference type="Proteomes" id="UP000762676">
    <property type="component" value="Unassembled WGS sequence"/>
</dbReference>
<evidence type="ECO:0000256" key="3">
    <source>
        <dbReference type="ARBA" id="ARBA00022989"/>
    </source>
</evidence>
<proteinExistence type="predicted"/>
<protein>
    <submittedName>
        <fullName evidence="6">Tetraspanin-31</fullName>
    </submittedName>
</protein>
<dbReference type="GO" id="GO:0016020">
    <property type="term" value="C:membrane"/>
    <property type="evidence" value="ECO:0007669"/>
    <property type="project" value="UniProtKB-SubCell"/>
</dbReference>
<dbReference type="AlphaFoldDB" id="A0AAV4K4D5"/>
<gene>
    <name evidence="6" type="ORF">ElyMa_005295100</name>
</gene>
<organism evidence="6 7">
    <name type="scientific">Elysia marginata</name>
    <dbReference type="NCBI Taxonomy" id="1093978"/>
    <lineage>
        <taxon>Eukaryota</taxon>
        <taxon>Metazoa</taxon>
        <taxon>Spiralia</taxon>
        <taxon>Lophotrochozoa</taxon>
        <taxon>Mollusca</taxon>
        <taxon>Gastropoda</taxon>
        <taxon>Heterobranchia</taxon>
        <taxon>Euthyneura</taxon>
        <taxon>Panpulmonata</taxon>
        <taxon>Sacoglossa</taxon>
        <taxon>Placobranchoidea</taxon>
        <taxon>Plakobranchidae</taxon>
        <taxon>Elysia</taxon>
    </lineage>
</organism>
<dbReference type="Pfam" id="PF00335">
    <property type="entry name" value="Tetraspanin"/>
    <property type="match status" value="1"/>
</dbReference>
<feature type="transmembrane region" description="Helical" evidence="5">
    <location>
        <begin position="227"/>
        <end position="250"/>
    </location>
</feature>
<keyword evidence="4 5" id="KW-0472">Membrane</keyword>
<evidence type="ECO:0000256" key="2">
    <source>
        <dbReference type="ARBA" id="ARBA00022692"/>
    </source>
</evidence>
<keyword evidence="3 5" id="KW-1133">Transmembrane helix</keyword>
<dbReference type="InterPro" id="IPR018499">
    <property type="entry name" value="Tetraspanin/Peripherin"/>
</dbReference>
<evidence type="ECO:0000313" key="7">
    <source>
        <dbReference type="Proteomes" id="UP000762676"/>
    </source>
</evidence>
<evidence type="ECO:0000256" key="5">
    <source>
        <dbReference type="SAM" id="Phobius"/>
    </source>
</evidence>
<dbReference type="PANTHER" id="PTHR19282:SF452">
    <property type="entry name" value="LD03691P"/>
    <property type="match status" value="1"/>
</dbReference>
<evidence type="ECO:0000256" key="4">
    <source>
        <dbReference type="ARBA" id="ARBA00023136"/>
    </source>
</evidence>
<feature type="transmembrane region" description="Helical" evidence="5">
    <location>
        <begin position="76"/>
        <end position="99"/>
    </location>
</feature>